<feature type="non-terminal residue" evidence="8">
    <location>
        <position position="1"/>
    </location>
</feature>
<gene>
    <name evidence="8" type="ORF">BHM03_00034305</name>
</gene>
<evidence type="ECO:0000313" key="8">
    <source>
        <dbReference type="EMBL" id="RZR74252.1"/>
    </source>
</evidence>
<reference evidence="8" key="1">
    <citation type="journal article" date="2018" name="Data Brief">
        <title>Genome sequence data from 17 accessions of Ensete ventricosum, a staple food crop for millions in Ethiopia.</title>
        <authorList>
            <person name="Yemataw Z."/>
            <person name="Muzemil S."/>
            <person name="Ambachew D."/>
            <person name="Tripathi L."/>
            <person name="Tesfaye K."/>
            <person name="Chala A."/>
            <person name="Farbos A."/>
            <person name="O'Neill P."/>
            <person name="Moore K."/>
            <person name="Grant M."/>
            <person name="Studholme D.J."/>
        </authorList>
    </citation>
    <scope>NUCLEOTIDE SEQUENCE [LARGE SCALE GENOMIC DNA]</scope>
    <source>
        <tissue evidence="8">Leaf</tissue>
    </source>
</reference>
<feature type="region of interest" description="Disordered" evidence="6">
    <location>
        <begin position="1"/>
        <end position="49"/>
    </location>
</feature>
<dbReference type="GO" id="GO:0006355">
    <property type="term" value="P:regulation of DNA-templated transcription"/>
    <property type="evidence" value="ECO:0007669"/>
    <property type="project" value="InterPro"/>
</dbReference>
<evidence type="ECO:0000256" key="1">
    <source>
        <dbReference type="ARBA" id="ARBA00022543"/>
    </source>
</evidence>
<feature type="compositionally biased region" description="Low complexity" evidence="6">
    <location>
        <begin position="368"/>
        <end position="377"/>
    </location>
</feature>
<name>A0A445MIZ9_ENSVE</name>
<dbReference type="AlphaFoldDB" id="A0A445MIZ9"/>
<feature type="compositionally biased region" description="Basic and acidic residues" evidence="6">
    <location>
        <begin position="393"/>
        <end position="406"/>
    </location>
</feature>
<proteinExistence type="predicted"/>
<feature type="region of interest" description="Disordered" evidence="6">
    <location>
        <begin position="356"/>
        <end position="415"/>
    </location>
</feature>
<dbReference type="SMART" id="SM00091">
    <property type="entry name" value="PAS"/>
    <property type="match status" value="1"/>
</dbReference>
<accession>A0A445MIZ9</accession>
<feature type="compositionally biased region" description="Basic and acidic residues" evidence="6">
    <location>
        <begin position="31"/>
        <end position="42"/>
    </location>
</feature>
<dbReference type="SUPFAM" id="SSF55785">
    <property type="entry name" value="PYP-like sensor domain (PAS domain)"/>
    <property type="match status" value="1"/>
</dbReference>
<dbReference type="CDD" id="cd00130">
    <property type="entry name" value="PAS"/>
    <property type="match status" value="1"/>
</dbReference>
<dbReference type="InterPro" id="IPR035965">
    <property type="entry name" value="PAS-like_dom_sf"/>
</dbReference>
<dbReference type="Gene3D" id="3.30.450.20">
    <property type="entry name" value="PAS domain"/>
    <property type="match status" value="1"/>
</dbReference>
<sequence>ERAGDYPFKKRKWRGAEETQPSWSRRPTLHRLRDSRTADEPSRSLTPSTVAASTSFFEAKRSRLWGMEAPAEELLKKIQELEAVHTRLKHEMSRMMRVDGGGGSLSDRGRSISLPVLERPTVLAQRRNSGGLEEAAPAWEKGSSSSGHSSRLQREIPGTSGSSDGPAGMVLSERQYLNILQSMGQSVHIFDLESRIIYWNRSAESLYGYSSSEALGRDAIELLVDVCDFSIASNMVHRTTMGESWTGKFPVKNKSGERFLAVATNTPFYDDDDSLVGIICVSSDSRSFQDMGSPPISIKPRVSICSNASRPRINLINKLGSDQQPFQVSIASKITNLVSVNASKVTGKVRSRVRAGETNLEREIGTRDSQSSDQDVLSSDHKEDGTSSGVSRRRAEVSAVVEEKSPGKTTKVNYDEDEGKTGIHKIISKTEALFAKKGISWPWKGHEQDGSDAKNLFAWPWLHGNQENDYNLQKASESGTRTESQLTEINLTGNNEASGSCSSHNASLSSVSSFGSTGSSTVQKVDIDTDCLDYEILWEDLKIGEHIGQGSCGTVYHAQWYGSDVAVKLFSMQEFSDEVMLSFRQEVVC</sequence>
<dbReference type="InterPro" id="IPR011009">
    <property type="entry name" value="Kinase-like_dom_sf"/>
</dbReference>
<evidence type="ECO:0000259" key="7">
    <source>
        <dbReference type="PROSITE" id="PS50112"/>
    </source>
</evidence>
<keyword evidence="2" id="KW-0716">Sensory transduction</keyword>
<evidence type="ECO:0000256" key="4">
    <source>
        <dbReference type="ARBA" id="ARBA00023170"/>
    </source>
</evidence>
<evidence type="ECO:0000256" key="5">
    <source>
        <dbReference type="SAM" id="Coils"/>
    </source>
</evidence>
<feature type="domain" description="PAS" evidence="7">
    <location>
        <begin position="172"/>
        <end position="243"/>
    </location>
</feature>
<feature type="coiled-coil region" evidence="5">
    <location>
        <begin position="71"/>
        <end position="98"/>
    </location>
</feature>
<evidence type="ECO:0000256" key="3">
    <source>
        <dbReference type="ARBA" id="ARBA00022991"/>
    </source>
</evidence>
<feature type="region of interest" description="Disordered" evidence="6">
    <location>
        <begin position="123"/>
        <end position="167"/>
    </location>
</feature>
<dbReference type="Pfam" id="PF00989">
    <property type="entry name" value="PAS"/>
    <property type="match status" value="1"/>
</dbReference>
<dbReference type="Gene3D" id="3.30.200.20">
    <property type="entry name" value="Phosphorylase Kinase, domain 1"/>
    <property type="match status" value="1"/>
</dbReference>
<organism evidence="8">
    <name type="scientific">Ensete ventricosum</name>
    <name type="common">Abyssinian banana</name>
    <name type="synonym">Musa ensete</name>
    <dbReference type="NCBI Taxonomy" id="4639"/>
    <lineage>
        <taxon>Eukaryota</taxon>
        <taxon>Viridiplantae</taxon>
        <taxon>Streptophyta</taxon>
        <taxon>Embryophyta</taxon>
        <taxon>Tracheophyta</taxon>
        <taxon>Spermatophyta</taxon>
        <taxon>Magnoliopsida</taxon>
        <taxon>Liliopsida</taxon>
        <taxon>Zingiberales</taxon>
        <taxon>Musaceae</taxon>
        <taxon>Ensete</taxon>
    </lineage>
</organism>
<dbReference type="SUPFAM" id="SSF56112">
    <property type="entry name" value="Protein kinase-like (PK-like)"/>
    <property type="match status" value="1"/>
</dbReference>
<evidence type="ECO:0000256" key="2">
    <source>
        <dbReference type="ARBA" id="ARBA00022606"/>
    </source>
</evidence>
<dbReference type="PROSITE" id="PS50112">
    <property type="entry name" value="PAS"/>
    <property type="match status" value="1"/>
</dbReference>
<protein>
    <recommendedName>
        <fullName evidence="7">PAS domain-containing protein</fullName>
    </recommendedName>
</protein>
<dbReference type="InterPro" id="IPR000014">
    <property type="entry name" value="PAS"/>
</dbReference>
<dbReference type="EMBL" id="KV876172">
    <property type="protein sequence ID" value="RZR74252.1"/>
    <property type="molecule type" value="Genomic_DNA"/>
</dbReference>
<dbReference type="Proteomes" id="UP000290560">
    <property type="component" value="Unassembled WGS sequence"/>
</dbReference>
<keyword evidence="4" id="KW-0675">Receptor</keyword>
<keyword evidence="3" id="KW-0157">Chromophore</keyword>
<dbReference type="NCBIfam" id="TIGR00229">
    <property type="entry name" value="sensory_box"/>
    <property type="match status" value="1"/>
</dbReference>
<keyword evidence="1" id="KW-0600">Photoreceptor protein</keyword>
<evidence type="ECO:0000256" key="6">
    <source>
        <dbReference type="SAM" id="MobiDB-lite"/>
    </source>
</evidence>
<dbReference type="GO" id="GO:0009881">
    <property type="term" value="F:photoreceptor activity"/>
    <property type="evidence" value="ECO:0007669"/>
    <property type="project" value="UniProtKB-KW"/>
</dbReference>
<dbReference type="InterPro" id="IPR013767">
    <property type="entry name" value="PAS_fold"/>
</dbReference>
<keyword evidence="5" id="KW-0175">Coiled coil</keyword>